<feature type="region of interest" description="Disordered" evidence="1">
    <location>
        <begin position="180"/>
        <end position="205"/>
    </location>
</feature>
<feature type="compositionally biased region" description="Basic and acidic residues" evidence="1">
    <location>
        <begin position="181"/>
        <end position="193"/>
    </location>
</feature>
<sequence length="205" mass="22215">MRRRVPMADTEPPQHVTGVAAQVWRDVVAAHPKPGTLDSRRLEAYCYAVDHLRRAHQALSEEGLTVEDARGQVVKNPALAAAKDAQEQIRRWGAEFAPPHPPRRRRGTMYDATTASITAADHLNDGKYRGACEAVKTLAWLIDEAQRAGIEALQKTAFGAIPAYLKGCADLQITPAALPEDAARPKRRGEGRLKALRGGLASASG</sequence>
<keyword evidence="3" id="KW-1185">Reference proteome</keyword>
<proteinExistence type="predicted"/>
<dbReference type="Pfam" id="PF05119">
    <property type="entry name" value="Terminase_4"/>
    <property type="match status" value="1"/>
</dbReference>
<dbReference type="EMBL" id="MTPX02000042">
    <property type="protein sequence ID" value="PHP52586.1"/>
    <property type="molecule type" value="Genomic_DNA"/>
</dbReference>
<evidence type="ECO:0000313" key="3">
    <source>
        <dbReference type="Proteomes" id="UP000194577"/>
    </source>
</evidence>
<name>A0ABX4MBF8_9ACTO</name>
<dbReference type="Proteomes" id="UP000194577">
    <property type="component" value="Unassembled WGS sequence"/>
</dbReference>
<protein>
    <recommendedName>
        <fullName evidence="4">Terminase small subunit</fullName>
    </recommendedName>
</protein>
<organism evidence="2 3">
    <name type="scientific">Actinomyces ruminis</name>
    <dbReference type="NCBI Taxonomy" id="1937003"/>
    <lineage>
        <taxon>Bacteria</taxon>
        <taxon>Bacillati</taxon>
        <taxon>Actinomycetota</taxon>
        <taxon>Actinomycetes</taxon>
        <taxon>Actinomycetales</taxon>
        <taxon>Actinomycetaceae</taxon>
        <taxon>Actinomyces</taxon>
    </lineage>
</organism>
<evidence type="ECO:0008006" key="4">
    <source>
        <dbReference type="Google" id="ProtNLM"/>
    </source>
</evidence>
<dbReference type="InterPro" id="IPR006448">
    <property type="entry name" value="Phage_term_ssu_P27"/>
</dbReference>
<reference evidence="2 3" key="1">
    <citation type="submission" date="2017-10" db="EMBL/GenBank/DDBJ databases">
        <title>Draft genome sequence of cellulolytic Actinomyces sp CtC72 isolated from cattle rumen fluid.</title>
        <authorList>
            <person name="Joshi A.J."/>
            <person name="Vasudevan G."/>
            <person name="Lanjekar V.B."/>
            <person name="Hivarkar S."/>
            <person name="Engineer A."/>
            <person name="Pore S.D."/>
            <person name="Dhakephalkar P.K."/>
            <person name="Dagar S."/>
        </authorList>
    </citation>
    <scope>NUCLEOTIDE SEQUENCE [LARGE SCALE GENOMIC DNA]</scope>
    <source>
        <strain evidence="3">CtC72</strain>
    </source>
</reference>
<evidence type="ECO:0000256" key="1">
    <source>
        <dbReference type="SAM" id="MobiDB-lite"/>
    </source>
</evidence>
<evidence type="ECO:0000313" key="2">
    <source>
        <dbReference type="EMBL" id="PHP52586.1"/>
    </source>
</evidence>
<accession>A0ABX4MBF8</accession>
<comment type="caution">
    <text evidence="2">The sequence shown here is derived from an EMBL/GenBank/DDBJ whole genome shotgun (WGS) entry which is preliminary data.</text>
</comment>
<gene>
    <name evidence="2" type="ORF">BW737_008870</name>
</gene>